<dbReference type="Gene3D" id="3.40.630.10">
    <property type="entry name" value="Zn peptidases"/>
    <property type="match status" value="1"/>
</dbReference>
<dbReference type="eggNOG" id="COG2234">
    <property type="taxonomic scope" value="Bacteria"/>
</dbReference>
<reference key="1">
    <citation type="submission" date="2010-11" db="EMBL/GenBank/DDBJ databases">
        <title>The complete genome of Leadbetterella byssophila DSM 17132.</title>
        <authorList>
            <consortium name="US DOE Joint Genome Institute (JGI-PGF)"/>
            <person name="Lucas S."/>
            <person name="Copeland A."/>
            <person name="Lapidus A."/>
            <person name="Glavina del Rio T."/>
            <person name="Dalin E."/>
            <person name="Tice H."/>
            <person name="Bruce D."/>
            <person name="Goodwin L."/>
            <person name="Pitluck S."/>
            <person name="Kyrpides N."/>
            <person name="Mavromatis K."/>
            <person name="Ivanova N."/>
            <person name="Teshima H."/>
            <person name="Brettin T."/>
            <person name="Detter J.C."/>
            <person name="Han C."/>
            <person name="Tapia R."/>
            <person name="Land M."/>
            <person name="Hauser L."/>
            <person name="Markowitz V."/>
            <person name="Cheng J.-F."/>
            <person name="Hugenholtz P."/>
            <person name="Woyke T."/>
            <person name="Wu D."/>
            <person name="Tindall B."/>
            <person name="Pomrenke H.G."/>
            <person name="Brambilla E."/>
            <person name="Klenk H.-P."/>
            <person name="Eisen J.A."/>
        </authorList>
    </citation>
    <scope>NUCLEOTIDE SEQUENCE [LARGE SCALE GENOMIC DNA]</scope>
    <source>
        <strain>DSM 17132</strain>
    </source>
</reference>
<dbReference type="GO" id="GO:0016603">
    <property type="term" value="F:glutaminyl-peptide cyclotransferase activity"/>
    <property type="evidence" value="ECO:0007669"/>
    <property type="project" value="TreeGrafter"/>
</dbReference>
<organism evidence="4 5">
    <name type="scientific">Leadbetterella byssophila (strain DSM 17132 / JCM 16389 / KACC 11308 / NBRC 106382 / 4M15)</name>
    <dbReference type="NCBI Taxonomy" id="649349"/>
    <lineage>
        <taxon>Bacteria</taxon>
        <taxon>Pseudomonadati</taxon>
        <taxon>Bacteroidota</taxon>
        <taxon>Cytophagia</taxon>
        <taxon>Cytophagales</taxon>
        <taxon>Leadbetterellaceae</taxon>
        <taxon>Leadbetterella</taxon>
    </lineage>
</organism>
<dbReference type="Proteomes" id="UP000007435">
    <property type="component" value="Chromosome"/>
</dbReference>
<reference evidence="4 5" key="2">
    <citation type="journal article" date="2011" name="Stand. Genomic Sci.">
        <title>Complete genome sequence of Leadbetterella byssophila type strain (4M15).</title>
        <authorList>
            <person name="Abt B."/>
            <person name="Teshima H."/>
            <person name="Lucas S."/>
            <person name="Lapidus A."/>
            <person name="Del Rio T.G."/>
            <person name="Nolan M."/>
            <person name="Tice H."/>
            <person name="Cheng J.F."/>
            <person name="Pitluck S."/>
            <person name="Liolios K."/>
            <person name="Pagani I."/>
            <person name="Ivanova N."/>
            <person name="Mavromatis K."/>
            <person name="Pati A."/>
            <person name="Tapia R."/>
            <person name="Han C."/>
            <person name="Goodwin L."/>
            <person name="Chen A."/>
            <person name="Palaniappan K."/>
            <person name="Land M."/>
            <person name="Hauser L."/>
            <person name="Chang Y.J."/>
            <person name="Jeffries C.D."/>
            <person name="Rohde M."/>
            <person name="Goker M."/>
            <person name="Tindall B.J."/>
            <person name="Detter J.C."/>
            <person name="Woyke T."/>
            <person name="Bristow J."/>
            <person name="Eisen J.A."/>
            <person name="Markowitz V."/>
            <person name="Hugenholtz P."/>
            <person name="Klenk H.P."/>
            <person name="Kyrpides N.C."/>
        </authorList>
    </citation>
    <scope>NUCLEOTIDE SEQUENCE [LARGE SCALE GENOMIC DNA]</scope>
    <source>
        <strain evidence="5">DSM 17132 / JCM 16389 / KACC 11308 / NBRC 106382 / 4M15</strain>
    </source>
</reference>
<sequence>MKNYKILLSLLIAGSVLSCKKAEKDAETQEAVVEQSTVQVPQFNPDSAFTYVAKQVAFGPRVPGTKAQTQCAQWLSAKLKGLGWEVYEQRFDAKLYSGKVVPGINIVASYKPEAEKRILLASHWDSRPISDQDESVKDQAIDGANDGASGVGVLLEVARNLVQDSVNVGVDIVFFDVEDWGAPDTFEGKVDLEYGGYCLGSDYWSKNPHKKPYTAFYGILLDMVGAANAQFFHEQYSSTVAPSILAKVWDTASRLGYGNLFINSAGGAITDDHVPVIKNLGIPMIDIIDYRMKGAGTGDFFPHWHTTSDKLENIDKNTLKAVGQTLLHVIYHE</sequence>
<proteinExistence type="predicted"/>
<dbReference type="InterPro" id="IPR007484">
    <property type="entry name" value="Peptidase_M28"/>
</dbReference>
<dbReference type="InterPro" id="IPR040234">
    <property type="entry name" value="QC/QCL"/>
</dbReference>
<dbReference type="HOGENOM" id="CLU_045003_2_0_10"/>
<gene>
    <name evidence="4" type="ordered locus">Lbys_1968</name>
</gene>
<dbReference type="KEGG" id="lby:Lbys_1968"/>
<dbReference type="OrthoDB" id="9773494at2"/>
<keyword evidence="2" id="KW-0012">Acyltransferase</keyword>
<protein>
    <submittedName>
        <fullName evidence="4">Peptidase M28</fullName>
    </submittedName>
</protein>
<name>E4RSD2_LEAB4</name>
<dbReference type="EMBL" id="CP002305">
    <property type="protein sequence ID" value="ADQ17668.1"/>
    <property type="molecule type" value="Genomic_DNA"/>
</dbReference>
<dbReference type="PROSITE" id="PS51257">
    <property type="entry name" value="PROKAR_LIPOPROTEIN"/>
    <property type="match status" value="1"/>
</dbReference>
<evidence type="ECO:0000256" key="2">
    <source>
        <dbReference type="ARBA" id="ARBA00023315"/>
    </source>
</evidence>
<dbReference type="SUPFAM" id="SSF53187">
    <property type="entry name" value="Zn-dependent exopeptidases"/>
    <property type="match status" value="1"/>
</dbReference>
<dbReference type="GO" id="GO:0008270">
    <property type="term" value="F:zinc ion binding"/>
    <property type="evidence" value="ECO:0007669"/>
    <property type="project" value="TreeGrafter"/>
</dbReference>
<dbReference type="Pfam" id="PF04389">
    <property type="entry name" value="Peptidase_M28"/>
    <property type="match status" value="1"/>
</dbReference>
<evidence type="ECO:0000313" key="5">
    <source>
        <dbReference type="Proteomes" id="UP000007435"/>
    </source>
</evidence>
<evidence type="ECO:0000313" key="4">
    <source>
        <dbReference type="EMBL" id="ADQ17668.1"/>
    </source>
</evidence>
<evidence type="ECO:0000259" key="3">
    <source>
        <dbReference type="Pfam" id="PF04389"/>
    </source>
</evidence>
<accession>E4RSD2</accession>
<keyword evidence="1" id="KW-0808">Transferase</keyword>
<dbReference type="STRING" id="649349.Lbys_1968"/>
<dbReference type="PANTHER" id="PTHR12283">
    <property type="entry name" value="GLUTAMINYL-PEPTIDE CYCLOTRANSFERASE"/>
    <property type="match status" value="1"/>
</dbReference>
<feature type="domain" description="Peptidase M28" evidence="3">
    <location>
        <begin position="105"/>
        <end position="329"/>
    </location>
</feature>
<dbReference type="RefSeq" id="WP_013408716.1">
    <property type="nucleotide sequence ID" value="NC_014655.1"/>
</dbReference>
<evidence type="ECO:0000256" key="1">
    <source>
        <dbReference type="ARBA" id="ARBA00022679"/>
    </source>
</evidence>
<keyword evidence="5" id="KW-1185">Reference proteome</keyword>
<dbReference type="AlphaFoldDB" id="E4RSD2"/>
<dbReference type="PANTHER" id="PTHR12283:SF6">
    <property type="entry name" value="GLUTAMINYL-PEPTIDE CYCLOTRANSFERASE-RELATED"/>
    <property type="match status" value="1"/>
</dbReference>